<gene>
    <name evidence="1" type="ORF">POBO1169_LOCUS822</name>
</gene>
<proteinExistence type="predicted"/>
<sequence length="112" mass="12046">MADLESPFRPLEHSDIVLVRSLLSAIANQATSASTMTAAIADQKSLICTAVFRLLEGSLDFSAESSLMAIKAARLVFASAGFKFVDGVFDFAPPALRDSFRFSSPSGLLWRT</sequence>
<accession>A0A7S0QUI6</accession>
<organism evidence="1">
    <name type="scientific">Pyramimonas obovata</name>
    <dbReference type="NCBI Taxonomy" id="1411642"/>
    <lineage>
        <taxon>Eukaryota</taxon>
        <taxon>Viridiplantae</taxon>
        <taxon>Chlorophyta</taxon>
        <taxon>Pyramimonadophyceae</taxon>
        <taxon>Pyramimonadales</taxon>
        <taxon>Pyramimonadaceae</taxon>
        <taxon>Pyramimonas</taxon>
        <taxon>Pyramimonas incertae sedis</taxon>
    </lineage>
</organism>
<dbReference type="EMBL" id="HBFA01001692">
    <property type="protein sequence ID" value="CAD8648971.1"/>
    <property type="molecule type" value="Transcribed_RNA"/>
</dbReference>
<evidence type="ECO:0000313" key="1">
    <source>
        <dbReference type="EMBL" id="CAD8648971.1"/>
    </source>
</evidence>
<reference evidence="1" key="1">
    <citation type="submission" date="2021-01" db="EMBL/GenBank/DDBJ databases">
        <authorList>
            <person name="Corre E."/>
            <person name="Pelletier E."/>
            <person name="Niang G."/>
            <person name="Scheremetjew M."/>
            <person name="Finn R."/>
            <person name="Kale V."/>
            <person name="Holt S."/>
            <person name="Cochrane G."/>
            <person name="Meng A."/>
            <person name="Brown T."/>
            <person name="Cohen L."/>
        </authorList>
    </citation>
    <scope>NUCLEOTIDE SEQUENCE</scope>
    <source>
        <strain evidence="1">CCMP722</strain>
    </source>
</reference>
<dbReference type="AlphaFoldDB" id="A0A7S0QUI6"/>
<protein>
    <submittedName>
        <fullName evidence="1">Uncharacterized protein</fullName>
    </submittedName>
</protein>
<name>A0A7S0QUI6_9CHLO</name>